<reference evidence="2" key="1">
    <citation type="submission" date="2020-02" db="EMBL/GenBank/DDBJ databases">
        <authorList>
            <person name="Meier V. D."/>
        </authorList>
    </citation>
    <scope>NUCLEOTIDE SEQUENCE</scope>
    <source>
        <strain evidence="2">AVDCRST_MAG34</strain>
    </source>
</reference>
<dbReference type="EMBL" id="CADCUI010000076">
    <property type="protein sequence ID" value="CAA9364283.1"/>
    <property type="molecule type" value="Genomic_DNA"/>
</dbReference>
<dbReference type="AlphaFoldDB" id="A0A6J4MR87"/>
<protein>
    <submittedName>
        <fullName evidence="2">Uncharacterized protein</fullName>
    </submittedName>
</protein>
<evidence type="ECO:0000256" key="1">
    <source>
        <dbReference type="SAM" id="MobiDB-lite"/>
    </source>
</evidence>
<gene>
    <name evidence="2" type="ORF">AVDCRST_MAG34-2795</name>
</gene>
<feature type="region of interest" description="Disordered" evidence="1">
    <location>
        <begin position="49"/>
        <end position="77"/>
    </location>
</feature>
<name>A0A6J4MR87_9ACTN</name>
<feature type="compositionally biased region" description="Basic and acidic residues" evidence="1">
    <location>
        <begin position="58"/>
        <end position="77"/>
    </location>
</feature>
<accession>A0A6J4MR87</accession>
<evidence type="ECO:0000313" key="2">
    <source>
        <dbReference type="EMBL" id="CAA9364283.1"/>
    </source>
</evidence>
<organism evidence="2">
    <name type="scientific">uncultured Nocardioidaceae bacterium</name>
    <dbReference type="NCBI Taxonomy" id="253824"/>
    <lineage>
        <taxon>Bacteria</taxon>
        <taxon>Bacillati</taxon>
        <taxon>Actinomycetota</taxon>
        <taxon>Actinomycetes</taxon>
        <taxon>Propionibacteriales</taxon>
        <taxon>Nocardioidaceae</taxon>
        <taxon>environmental samples</taxon>
    </lineage>
</organism>
<sequence length="77" mass="7916">MPGVSSLRVAARSAPESRALLAAGASRSPSQAVVPIQAVEQVIVEGSTVFPGDANQPHGHEAAWRGRDDARSSEPGN</sequence>
<proteinExistence type="predicted"/>